<keyword evidence="2" id="KW-1185">Reference proteome</keyword>
<comment type="caution">
    <text evidence="1">The sequence shown here is derived from an EMBL/GenBank/DDBJ whole genome shotgun (WGS) entry which is preliminary data.</text>
</comment>
<organism evidence="1 2">
    <name type="scientific">Vararia minispora EC-137</name>
    <dbReference type="NCBI Taxonomy" id="1314806"/>
    <lineage>
        <taxon>Eukaryota</taxon>
        <taxon>Fungi</taxon>
        <taxon>Dikarya</taxon>
        <taxon>Basidiomycota</taxon>
        <taxon>Agaricomycotina</taxon>
        <taxon>Agaricomycetes</taxon>
        <taxon>Russulales</taxon>
        <taxon>Lachnocladiaceae</taxon>
        <taxon>Vararia</taxon>
    </lineage>
</organism>
<sequence>MQKPSTSASVAAENEGEIASNSLANEAGLEPGPYEDGQDEENVLEEALHLSRPETGTFDAAVTNRITQQSKAHPVDGSDEQRALRRSLFSSKKINAIMQEMHGAIDESGDAGRPGNEDSISQLL</sequence>
<gene>
    <name evidence="1" type="ORF">K488DRAFT_75444</name>
</gene>
<evidence type="ECO:0000313" key="2">
    <source>
        <dbReference type="Proteomes" id="UP000814128"/>
    </source>
</evidence>
<proteinExistence type="predicted"/>
<protein>
    <submittedName>
        <fullName evidence="1">Uncharacterized protein</fullName>
    </submittedName>
</protein>
<feature type="non-terminal residue" evidence="1">
    <location>
        <position position="124"/>
    </location>
</feature>
<evidence type="ECO:0000313" key="1">
    <source>
        <dbReference type="EMBL" id="KAI0026311.1"/>
    </source>
</evidence>
<dbReference type="Proteomes" id="UP000814128">
    <property type="component" value="Unassembled WGS sequence"/>
</dbReference>
<reference evidence="1" key="1">
    <citation type="submission" date="2021-02" db="EMBL/GenBank/DDBJ databases">
        <authorList>
            <consortium name="DOE Joint Genome Institute"/>
            <person name="Ahrendt S."/>
            <person name="Looney B.P."/>
            <person name="Miyauchi S."/>
            <person name="Morin E."/>
            <person name="Drula E."/>
            <person name="Courty P.E."/>
            <person name="Chicoki N."/>
            <person name="Fauchery L."/>
            <person name="Kohler A."/>
            <person name="Kuo A."/>
            <person name="Labutti K."/>
            <person name="Pangilinan J."/>
            <person name="Lipzen A."/>
            <person name="Riley R."/>
            <person name="Andreopoulos W."/>
            <person name="He G."/>
            <person name="Johnson J."/>
            <person name="Barry K.W."/>
            <person name="Grigoriev I.V."/>
            <person name="Nagy L."/>
            <person name="Hibbett D."/>
            <person name="Henrissat B."/>
            <person name="Matheny P.B."/>
            <person name="Labbe J."/>
            <person name="Martin F."/>
        </authorList>
    </citation>
    <scope>NUCLEOTIDE SEQUENCE</scope>
    <source>
        <strain evidence="1">EC-137</strain>
    </source>
</reference>
<reference evidence="1" key="2">
    <citation type="journal article" date="2022" name="New Phytol.">
        <title>Evolutionary transition to the ectomycorrhizal habit in the genomes of a hyperdiverse lineage of mushroom-forming fungi.</title>
        <authorList>
            <person name="Looney B."/>
            <person name="Miyauchi S."/>
            <person name="Morin E."/>
            <person name="Drula E."/>
            <person name="Courty P.E."/>
            <person name="Kohler A."/>
            <person name="Kuo A."/>
            <person name="LaButti K."/>
            <person name="Pangilinan J."/>
            <person name="Lipzen A."/>
            <person name="Riley R."/>
            <person name="Andreopoulos W."/>
            <person name="He G."/>
            <person name="Johnson J."/>
            <person name="Nolan M."/>
            <person name="Tritt A."/>
            <person name="Barry K.W."/>
            <person name="Grigoriev I.V."/>
            <person name="Nagy L.G."/>
            <person name="Hibbett D."/>
            <person name="Henrissat B."/>
            <person name="Matheny P.B."/>
            <person name="Labbe J."/>
            <person name="Martin F.M."/>
        </authorList>
    </citation>
    <scope>NUCLEOTIDE SEQUENCE</scope>
    <source>
        <strain evidence="1">EC-137</strain>
    </source>
</reference>
<name>A0ACB8Q3L3_9AGAM</name>
<dbReference type="EMBL" id="MU274853">
    <property type="protein sequence ID" value="KAI0026311.1"/>
    <property type="molecule type" value="Genomic_DNA"/>
</dbReference>
<accession>A0ACB8Q3L3</accession>